<evidence type="ECO:0000256" key="2">
    <source>
        <dbReference type="SAM" id="Phobius"/>
    </source>
</evidence>
<keyword evidence="2" id="KW-1133">Transmembrane helix</keyword>
<dbReference type="SMART" id="SM00261">
    <property type="entry name" value="FU"/>
    <property type="match status" value="10"/>
</dbReference>
<dbReference type="SUPFAM" id="SSF57184">
    <property type="entry name" value="Growth factor receptor domain"/>
    <property type="match status" value="5"/>
</dbReference>
<proteinExistence type="predicted"/>
<protein>
    <submittedName>
        <fullName evidence="4">Cysteine-rich membrane protein 2</fullName>
    </submittedName>
</protein>
<sequence length="780" mass="82915">MGSAGSCSETTNSCGSPYYCPLNPGEKAECLACNANQPVGTSCQCGKKFTIKPNCAECNEENCVLCTRNYFLKKGVCESCIANCVRCTDLDTCTECFFGYFVNADRQCEKCDQNCQSCTDSTVCLSCLSDQFLTAEKTCVNCSRNCDRCANLATCTTCKTGNFNSDEGCFACNENMLIGSICQCQENQITNCANCDKNTCRTCRKFYKLIGGTCQPDHCQGDNDCLSGTFCDVSDTKINQCKDCDKNCKQCSVQMNLCTTCQEGQFLDQNTCKVCEIESISGFSCNCGSQLIQYCGKCANDVCVSCGNGYYLVENTCNRCSEDQKIGESCVCDSKLITNCIECDITSCKTCKSQFKLIDLICVPDQCQNSSECQADEFCYISSTETNKCQKCSENCAICTDITTCTVCENGFSNQNNMCVPCEATLPIGSTCQCGAQKTLNCAACDAGSCSLCITNYRLSNGACIIDMCQPGSCKTGEFCETNDITGNSCQICDENCETCDITSKNCKSCKQNNFLSNAVCAPCDSKPGIEFSCTCATALIQNCVNCDSGACTACADGHFLAQNRCLSCSENAEIGSSCTCEGKNFANCSECGPSSCGKCVPGTKLLEGNCVIDECGEKIFCQSGAFCEQNLSSANACVACPQNCAQCSSGSACEACENDHFLTEKTCAPCSGIQSEKCNCGGILAEGCARCDGAACAECAEGSLLLEGACVNCAENPRMCQNTLALVGIGLGAVLGLALAVAAVILVIWAVKKRKARANKDYDTDVVGVRISSSSSQLF</sequence>
<gene>
    <name evidence="4" type="ORF">SS50377_15947</name>
    <name evidence="5" type="ORF">SS50377_21374</name>
</gene>
<feature type="transmembrane region" description="Helical" evidence="2">
    <location>
        <begin position="725"/>
        <end position="752"/>
    </location>
</feature>
<dbReference type="EMBL" id="AUWU02000002">
    <property type="protein sequence ID" value="KAH0575846.1"/>
    <property type="molecule type" value="Genomic_DNA"/>
</dbReference>
<evidence type="ECO:0000313" key="5">
    <source>
        <dbReference type="EMBL" id="KAH0575846.1"/>
    </source>
</evidence>
<evidence type="ECO:0000313" key="4">
    <source>
        <dbReference type="EMBL" id="EST44224.1"/>
    </source>
</evidence>
<dbReference type="InterPro" id="IPR001368">
    <property type="entry name" value="TNFR/NGFR_Cys_rich_reg"/>
</dbReference>
<accession>V6LTX1</accession>
<dbReference type="InterPro" id="IPR009030">
    <property type="entry name" value="Growth_fac_rcpt_cys_sf"/>
</dbReference>
<dbReference type="EMBL" id="KI546123">
    <property type="protein sequence ID" value="EST44224.1"/>
    <property type="molecule type" value="Genomic_DNA"/>
</dbReference>
<dbReference type="Proteomes" id="UP000018208">
    <property type="component" value="Unassembled WGS sequence"/>
</dbReference>
<keyword evidence="2" id="KW-0472">Membrane</keyword>
<dbReference type="PROSITE" id="PS50050">
    <property type="entry name" value="TNFR_NGFR_2"/>
    <property type="match status" value="1"/>
</dbReference>
<dbReference type="PANTHER" id="PTHR45756">
    <property type="entry name" value="PALMITOYLTRANSFERASE"/>
    <property type="match status" value="1"/>
</dbReference>
<feature type="repeat" description="TNFR-Cys" evidence="1">
    <location>
        <begin position="473"/>
        <end position="521"/>
    </location>
</feature>
<reference evidence="5" key="2">
    <citation type="submission" date="2020-12" db="EMBL/GenBank/DDBJ databases">
        <title>New Spironucleus salmonicida genome in near-complete chromosomes.</title>
        <authorList>
            <person name="Xu F."/>
            <person name="Kurt Z."/>
            <person name="Jimenez-Gonzalez A."/>
            <person name="Astvaldsson A."/>
            <person name="Andersson J.O."/>
            <person name="Svard S.G."/>
        </authorList>
    </citation>
    <scope>NUCLEOTIDE SEQUENCE</scope>
    <source>
        <strain evidence="5">ATCC 50377</strain>
    </source>
</reference>
<dbReference type="PANTHER" id="PTHR45756:SF1">
    <property type="entry name" value="PROTEIN KINASE DOMAIN CONTAINING PROTEIN"/>
    <property type="match status" value="1"/>
</dbReference>
<evidence type="ECO:0000313" key="6">
    <source>
        <dbReference type="Proteomes" id="UP000018208"/>
    </source>
</evidence>
<dbReference type="AlphaFoldDB" id="V6LTX1"/>
<name>V6LTX1_9EUKA</name>
<dbReference type="OrthoDB" id="300641at2759"/>
<evidence type="ECO:0000259" key="3">
    <source>
        <dbReference type="PROSITE" id="PS50050"/>
    </source>
</evidence>
<feature type="domain" description="TNFR-Cys" evidence="3">
    <location>
        <begin position="473"/>
        <end position="521"/>
    </location>
</feature>
<reference evidence="4 5" key="1">
    <citation type="journal article" date="2014" name="PLoS Genet.">
        <title>The Genome of Spironucleus salmonicida Highlights a Fish Pathogen Adapted to Fluctuating Environments.</title>
        <authorList>
            <person name="Xu F."/>
            <person name="Jerlstrom-Hultqvist J."/>
            <person name="Einarsson E."/>
            <person name="Astvaldsson A."/>
            <person name="Svard S.G."/>
            <person name="Andersson J.O."/>
        </authorList>
    </citation>
    <scope>NUCLEOTIDE SEQUENCE</scope>
    <source>
        <strain evidence="5">ATCC 50377</strain>
    </source>
</reference>
<comment type="caution">
    <text evidence="1">Lacks conserved residue(s) required for the propagation of feature annotation.</text>
</comment>
<keyword evidence="6" id="KW-1185">Reference proteome</keyword>
<dbReference type="InterPro" id="IPR053215">
    <property type="entry name" value="TKL_Ser/Thr_kinase"/>
</dbReference>
<dbReference type="VEuPathDB" id="GiardiaDB:SS50377_21374"/>
<keyword evidence="2" id="KW-0812">Transmembrane</keyword>
<dbReference type="InterPro" id="IPR006212">
    <property type="entry name" value="Furin_repeat"/>
</dbReference>
<evidence type="ECO:0000256" key="1">
    <source>
        <dbReference type="PROSITE-ProRule" id="PRU00206"/>
    </source>
</evidence>
<organism evidence="4">
    <name type="scientific">Spironucleus salmonicida</name>
    <dbReference type="NCBI Taxonomy" id="348837"/>
    <lineage>
        <taxon>Eukaryota</taxon>
        <taxon>Metamonada</taxon>
        <taxon>Diplomonadida</taxon>
        <taxon>Hexamitidae</taxon>
        <taxon>Hexamitinae</taxon>
        <taxon>Spironucleus</taxon>
    </lineage>
</organism>